<feature type="chain" id="PRO_5023462322" description="Probable endolytic peptidoglycan transglycosylase RlpA" evidence="3">
    <location>
        <begin position="20"/>
        <end position="153"/>
    </location>
</feature>
<dbReference type="GO" id="GO:0000270">
    <property type="term" value="P:peptidoglycan metabolic process"/>
    <property type="evidence" value="ECO:0007669"/>
    <property type="project" value="UniProtKB-UniRule"/>
</dbReference>
<dbReference type="InterPro" id="IPR034718">
    <property type="entry name" value="RlpA"/>
</dbReference>
<dbReference type="EMBL" id="CP042326">
    <property type="protein sequence ID" value="QDZ40004.1"/>
    <property type="molecule type" value="Genomic_DNA"/>
</dbReference>
<evidence type="ECO:0000256" key="4">
    <source>
        <dbReference type="RuleBase" id="RU003495"/>
    </source>
</evidence>
<evidence type="ECO:0000313" key="6">
    <source>
        <dbReference type="EMBL" id="QDZ40004.1"/>
    </source>
</evidence>
<dbReference type="KEGG" id="enn:FRE64_08670"/>
<evidence type="ECO:0000256" key="3">
    <source>
        <dbReference type="HAMAP-Rule" id="MF_02071"/>
    </source>
</evidence>
<reference evidence="6" key="1">
    <citation type="submission" date="2019-08" db="EMBL/GenBank/DDBJ databases">
        <title>Carotenoids and Carotenoid Binding Proteins in the Halophilic Cyanobacterium Euhalothece sp. ZM00.</title>
        <authorList>
            <person name="Cho S.M."/>
            <person name="Song J.Y."/>
            <person name="Park Y.-I."/>
        </authorList>
    </citation>
    <scope>NUCLEOTIDE SEQUENCE [LARGE SCALE GENOMIC DNA]</scope>
    <source>
        <strain evidence="6">Z-M001</strain>
    </source>
</reference>
<dbReference type="PANTHER" id="PTHR34183">
    <property type="entry name" value="ENDOLYTIC PEPTIDOGLYCAN TRANSGLYCOSYLASE RLPA"/>
    <property type="match status" value="1"/>
</dbReference>
<evidence type="ECO:0000256" key="1">
    <source>
        <dbReference type="ARBA" id="ARBA00023239"/>
    </source>
</evidence>
<dbReference type="InterPro" id="IPR012997">
    <property type="entry name" value="RplA"/>
</dbReference>
<dbReference type="GO" id="GO:0071555">
    <property type="term" value="P:cell wall organization"/>
    <property type="evidence" value="ECO:0007669"/>
    <property type="project" value="UniProtKB-KW"/>
</dbReference>
<dbReference type="Gene3D" id="2.40.40.10">
    <property type="entry name" value="RlpA-like domain"/>
    <property type="match status" value="1"/>
</dbReference>
<dbReference type="GO" id="GO:0008932">
    <property type="term" value="F:lytic endotransglycosylase activity"/>
    <property type="evidence" value="ECO:0007669"/>
    <property type="project" value="UniProtKB-UniRule"/>
</dbReference>
<evidence type="ECO:0000313" key="7">
    <source>
        <dbReference type="Proteomes" id="UP000318453"/>
    </source>
</evidence>
<dbReference type="InterPro" id="IPR009009">
    <property type="entry name" value="RlpA-like_DPBB"/>
</dbReference>
<keyword evidence="3" id="KW-0732">Signal</keyword>
<sequence precursor="true">MKKPIQQLMKVAFVTSALALGSSAVGMASATALSFNAPNEVNETRNSLESSSEKLLAHQLQGEASWYGPNFKGQTTANGETFNPSEMTAAHRTLPLGSRVRVTNQRNNQSVVVRINDRGPYAGGRVIDLSRAAAEAIGMRGSGVAPVSIQVIE</sequence>
<dbReference type="EC" id="4.2.2.-" evidence="3"/>
<protein>
    <recommendedName>
        <fullName evidence="3">Probable endolytic peptidoglycan transglycosylase RlpA</fullName>
        <ecNumber evidence="3">4.2.2.-</ecNumber>
    </recommendedName>
</protein>
<evidence type="ECO:0000256" key="2">
    <source>
        <dbReference type="ARBA" id="ARBA00023316"/>
    </source>
</evidence>
<accession>A0A5B8NLT1</accession>
<dbReference type="PANTHER" id="PTHR34183:SF8">
    <property type="entry name" value="ENDOLYTIC PEPTIDOGLYCAN TRANSGLYCOSYLASE RLPA-RELATED"/>
    <property type="match status" value="1"/>
</dbReference>
<feature type="signal peptide" evidence="3">
    <location>
        <begin position="1"/>
        <end position="19"/>
    </location>
</feature>
<dbReference type="SUPFAM" id="SSF50685">
    <property type="entry name" value="Barwin-like endoglucanases"/>
    <property type="match status" value="1"/>
</dbReference>
<keyword evidence="7" id="KW-1185">Reference proteome</keyword>
<comment type="similarity">
    <text evidence="3 4">Belongs to the RlpA family.</text>
</comment>
<dbReference type="Pfam" id="PF03330">
    <property type="entry name" value="DPBB_1"/>
    <property type="match status" value="1"/>
</dbReference>
<keyword evidence="2 3" id="KW-0961">Cell wall biogenesis/degradation</keyword>
<organism evidence="6 7">
    <name type="scientific">Euhalothece natronophila Z-M001</name>
    <dbReference type="NCBI Taxonomy" id="522448"/>
    <lineage>
        <taxon>Bacteria</taxon>
        <taxon>Bacillati</taxon>
        <taxon>Cyanobacteriota</taxon>
        <taxon>Cyanophyceae</taxon>
        <taxon>Oscillatoriophycideae</taxon>
        <taxon>Chroococcales</taxon>
        <taxon>Halothecacae</taxon>
        <taxon>Halothece cluster</taxon>
        <taxon>Euhalothece</taxon>
    </lineage>
</organism>
<name>A0A5B8NLT1_9CHRO</name>
<dbReference type="AlphaFoldDB" id="A0A5B8NLT1"/>
<feature type="domain" description="RlpA-like protein double-psi beta-barrel" evidence="5">
    <location>
        <begin position="61"/>
        <end position="148"/>
    </location>
</feature>
<dbReference type="OrthoDB" id="9779128at2"/>
<proteinExistence type="inferred from homology"/>
<comment type="function">
    <text evidence="3">Lytic transglycosylase with a strong preference for naked glycan strands that lack stem peptides.</text>
</comment>
<dbReference type="RefSeq" id="WP_146295607.1">
    <property type="nucleotide sequence ID" value="NZ_CP042326.1"/>
</dbReference>
<keyword evidence="1 3" id="KW-0456">Lyase</keyword>
<dbReference type="InterPro" id="IPR036908">
    <property type="entry name" value="RlpA-like_sf"/>
</dbReference>
<dbReference type="Proteomes" id="UP000318453">
    <property type="component" value="Chromosome"/>
</dbReference>
<dbReference type="NCBIfam" id="TIGR00413">
    <property type="entry name" value="rlpA"/>
    <property type="match status" value="1"/>
</dbReference>
<dbReference type="CDD" id="cd22268">
    <property type="entry name" value="DPBB_RlpA-like"/>
    <property type="match status" value="1"/>
</dbReference>
<gene>
    <name evidence="3" type="primary">rlpA</name>
    <name evidence="6" type="ORF">FRE64_08670</name>
</gene>
<dbReference type="HAMAP" id="MF_02071">
    <property type="entry name" value="RlpA"/>
    <property type="match status" value="1"/>
</dbReference>
<evidence type="ECO:0000259" key="5">
    <source>
        <dbReference type="Pfam" id="PF03330"/>
    </source>
</evidence>